<feature type="compositionally biased region" description="Low complexity" evidence="9">
    <location>
        <begin position="309"/>
        <end position="322"/>
    </location>
</feature>
<evidence type="ECO:0000256" key="9">
    <source>
        <dbReference type="SAM" id="MobiDB-lite"/>
    </source>
</evidence>
<dbReference type="InterPro" id="IPR042036">
    <property type="entry name" value="RRP8_N"/>
</dbReference>
<feature type="compositionally biased region" description="Basic and acidic residues" evidence="9">
    <location>
        <begin position="323"/>
        <end position="332"/>
    </location>
</feature>
<gene>
    <name evidence="10" type="ORF">PSNMU_V1.4_AUG-EV-PASAV3_0122640</name>
</gene>
<comment type="subcellular location">
    <subcellularLocation>
        <location evidence="1 8">Nucleus</location>
        <location evidence="1 8">Nucleolus</location>
    </subcellularLocation>
</comment>
<feature type="region of interest" description="Disordered" evidence="9">
    <location>
        <begin position="300"/>
        <end position="332"/>
    </location>
</feature>
<dbReference type="GO" id="GO:0032259">
    <property type="term" value="P:methylation"/>
    <property type="evidence" value="ECO:0007669"/>
    <property type="project" value="UniProtKB-KW"/>
</dbReference>
<accession>A0A448ZSU5</accession>
<evidence type="ECO:0000256" key="6">
    <source>
        <dbReference type="ARBA" id="ARBA00022691"/>
    </source>
</evidence>
<dbReference type="Gene3D" id="1.10.10.2150">
    <property type="entry name" value="Ribosomal RNA-processing protein 8, N-terminal domain"/>
    <property type="match status" value="1"/>
</dbReference>
<evidence type="ECO:0000256" key="4">
    <source>
        <dbReference type="ARBA" id="ARBA00022603"/>
    </source>
</evidence>
<dbReference type="GO" id="GO:0006364">
    <property type="term" value="P:rRNA processing"/>
    <property type="evidence" value="ECO:0007669"/>
    <property type="project" value="UniProtKB-UniRule"/>
</dbReference>
<comment type="similarity">
    <text evidence="2 8">Belongs to the methyltransferase superfamily. RRP8 family.</text>
</comment>
<feature type="compositionally biased region" description="Basic residues" evidence="9">
    <location>
        <begin position="16"/>
        <end position="32"/>
    </location>
</feature>
<dbReference type="GO" id="GO:0005730">
    <property type="term" value="C:nucleolus"/>
    <property type="evidence" value="ECO:0007669"/>
    <property type="project" value="UniProtKB-SubCell"/>
</dbReference>
<dbReference type="EMBL" id="CAACVS010000688">
    <property type="protein sequence ID" value="VEU45112.1"/>
    <property type="molecule type" value="Genomic_DNA"/>
</dbReference>
<keyword evidence="3 8" id="KW-0698">rRNA processing</keyword>
<keyword evidence="6 8" id="KW-0949">S-adenosyl-L-methionine</keyword>
<evidence type="ECO:0000256" key="2">
    <source>
        <dbReference type="ARBA" id="ARBA00006301"/>
    </source>
</evidence>
<evidence type="ECO:0000313" key="10">
    <source>
        <dbReference type="EMBL" id="VEU45112.1"/>
    </source>
</evidence>
<feature type="compositionally biased region" description="Basic and acidic residues" evidence="9">
    <location>
        <begin position="1"/>
        <end position="15"/>
    </location>
</feature>
<feature type="region of interest" description="Disordered" evidence="9">
    <location>
        <begin position="1"/>
        <end position="111"/>
    </location>
</feature>
<dbReference type="SUPFAM" id="SSF53335">
    <property type="entry name" value="S-adenosyl-L-methionine-dependent methyltransferases"/>
    <property type="match status" value="1"/>
</dbReference>
<name>A0A448ZSU5_9STRA</name>
<dbReference type="OrthoDB" id="10258825at2759"/>
<sequence>MAKIRKANESQEDGKPRKKFKKESPHKKKDRKQGKEQGKDGKTDSPAESTEKWSKSKKKRMRKILGKLKKEQAEGKTSQSAPSATSSTDASSTNSLAASATTETGTKKKNSIQEAFKARLAGSRFRILNEELYTTTSQKSYDKFKENPELFEQYHEGFRHQVESWPENPVDVMVRSLTSTYHKNAKHQTTGPCVVADFGCGDAQLAKDLLAVKKKIKQKGKNIREENSFEVHSFDLVSPNELVTACDMADVPLKDKSVDVCVFCLSLMGTNLADFIREAHRVLKDSGRVKIAEVRSRIEYSHGRKGKKNSSNNKESSSSSGNKDADVTSKEKTEGTLEEFTDVLKKLGFQCVRTDRSNTMFLLLDLKKNGKKPDKDLEFSAKPCIYKRR</sequence>
<dbReference type="CDD" id="cd02440">
    <property type="entry name" value="AdoMet_MTases"/>
    <property type="match status" value="1"/>
</dbReference>
<evidence type="ECO:0000256" key="5">
    <source>
        <dbReference type="ARBA" id="ARBA00022679"/>
    </source>
</evidence>
<evidence type="ECO:0000256" key="3">
    <source>
        <dbReference type="ARBA" id="ARBA00022552"/>
    </source>
</evidence>
<dbReference type="AlphaFoldDB" id="A0A448ZSU5"/>
<proteinExistence type="inferred from homology"/>
<feature type="compositionally biased region" description="Low complexity" evidence="9">
    <location>
        <begin position="77"/>
        <end position="102"/>
    </location>
</feature>
<protein>
    <recommendedName>
        <fullName evidence="8">Ribosomal RNA-processing protein 8</fullName>
        <ecNumber evidence="8">2.1.1.-</ecNumber>
    </recommendedName>
</protein>
<dbReference type="Proteomes" id="UP000291116">
    <property type="component" value="Unassembled WGS sequence"/>
</dbReference>
<reference evidence="10 11" key="1">
    <citation type="submission" date="2019-01" db="EMBL/GenBank/DDBJ databases">
        <authorList>
            <person name="Ferrante I. M."/>
        </authorList>
    </citation>
    <scope>NUCLEOTIDE SEQUENCE [LARGE SCALE GENOMIC DNA]</scope>
    <source>
        <strain evidence="10 11">B856</strain>
    </source>
</reference>
<keyword evidence="11" id="KW-1185">Reference proteome</keyword>
<evidence type="ECO:0000256" key="1">
    <source>
        <dbReference type="ARBA" id="ARBA00004604"/>
    </source>
</evidence>
<dbReference type="PANTHER" id="PTHR12787">
    <property type="entry name" value="RIBOSOMAL RNA-PROCESSING PROTEIN 8"/>
    <property type="match status" value="1"/>
</dbReference>
<evidence type="ECO:0000313" key="11">
    <source>
        <dbReference type="Proteomes" id="UP000291116"/>
    </source>
</evidence>
<dbReference type="InterPro" id="IPR007823">
    <property type="entry name" value="RRP8"/>
</dbReference>
<dbReference type="EC" id="2.1.1.-" evidence="8"/>
<keyword evidence="5 8" id="KW-0808">Transferase</keyword>
<comment type="function">
    <text evidence="8">Probable methyltransferase required to silence rDNA.</text>
</comment>
<keyword evidence="4 8" id="KW-0489">Methyltransferase</keyword>
<dbReference type="Gene3D" id="3.40.50.150">
    <property type="entry name" value="Vaccinia Virus protein VP39"/>
    <property type="match status" value="1"/>
</dbReference>
<keyword evidence="7 8" id="KW-0539">Nucleus</keyword>
<dbReference type="PANTHER" id="PTHR12787:SF0">
    <property type="entry name" value="RIBOSOMAL RNA-PROCESSING PROTEIN 8"/>
    <property type="match status" value="1"/>
</dbReference>
<evidence type="ECO:0000256" key="7">
    <source>
        <dbReference type="ARBA" id="ARBA00023242"/>
    </source>
</evidence>
<dbReference type="Pfam" id="PF05148">
    <property type="entry name" value="Methyltransf_8"/>
    <property type="match status" value="2"/>
</dbReference>
<dbReference type="GO" id="GO:0008168">
    <property type="term" value="F:methyltransferase activity"/>
    <property type="evidence" value="ECO:0007669"/>
    <property type="project" value="UniProtKB-KW"/>
</dbReference>
<feature type="compositionally biased region" description="Basic and acidic residues" evidence="9">
    <location>
        <begin position="33"/>
        <end position="54"/>
    </location>
</feature>
<organism evidence="10 11">
    <name type="scientific">Pseudo-nitzschia multistriata</name>
    <dbReference type="NCBI Taxonomy" id="183589"/>
    <lineage>
        <taxon>Eukaryota</taxon>
        <taxon>Sar</taxon>
        <taxon>Stramenopiles</taxon>
        <taxon>Ochrophyta</taxon>
        <taxon>Bacillariophyta</taxon>
        <taxon>Bacillariophyceae</taxon>
        <taxon>Bacillariophycidae</taxon>
        <taxon>Bacillariales</taxon>
        <taxon>Bacillariaceae</taxon>
        <taxon>Pseudo-nitzschia</taxon>
    </lineage>
</organism>
<evidence type="ECO:0000256" key="8">
    <source>
        <dbReference type="RuleBase" id="RU365074"/>
    </source>
</evidence>
<dbReference type="FunFam" id="1.10.10.2150:FF:000001">
    <property type="entry name" value="Ribosomal RNA-processing protein 8"/>
    <property type="match status" value="1"/>
</dbReference>
<dbReference type="InterPro" id="IPR029063">
    <property type="entry name" value="SAM-dependent_MTases_sf"/>
</dbReference>
<feature type="compositionally biased region" description="Basic residues" evidence="9">
    <location>
        <begin position="55"/>
        <end position="67"/>
    </location>
</feature>